<proteinExistence type="predicted"/>
<gene>
    <name evidence="1" type="ORF">Pint_18183</name>
</gene>
<dbReference type="Proteomes" id="UP001163603">
    <property type="component" value="Chromosome 4"/>
</dbReference>
<dbReference type="EMBL" id="CM047739">
    <property type="protein sequence ID" value="KAJ0042471.1"/>
    <property type="molecule type" value="Genomic_DNA"/>
</dbReference>
<accession>A0ACC0YVL6</accession>
<reference evidence="2" key="1">
    <citation type="journal article" date="2023" name="G3 (Bethesda)">
        <title>Genome assembly and association tests identify interacting loci associated with vigor, precocity, and sex in interspecific pistachio rootstocks.</title>
        <authorList>
            <person name="Palmer W."/>
            <person name="Jacygrad E."/>
            <person name="Sagayaradj S."/>
            <person name="Cavanaugh K."/>
            <person name="Han R."/>
            <person name="Bertier L."/>
            <person name="Beede B."/>
            <person name="Kafkas S."/>
            <person name="Golino D."/>
            <person name="Preece J."/>
            <person name="Michelmore R."/>
        </authorList>
    </citation>
    <scope>NUCLEOTIDE SEQUENCE [LARGE SCALE GENOMIC DNA]</scope>
</reference>
<comment type="caution">
    <text evidence="1">The sequence shown here is derived from an EMBL/GenBank/DDBJ whole genome shotgun (WGS) entry which is preliminary data.</text>
</comment>
<keyword evidence="2" id="KW-1185">Reference proteome</keyword>
<protein>
    <submittedName>
        <fullName evidence="1">Uncharacterized protein</fullName>
    </submittedName>
</protein>
<name>A0ACC0YVL6_9ROSI</name>
<organism evidence="1 2">
    <name type="scientific">Pistacia integerrima</name>
    <dbReference type="NCBI Taxonomy" id="434235"/>
    <lineage>
        <taxon>Eukaryota</taxon>
        <taxon>Viridiplantae</taxon>
        <taxon>Streptophyta</taxon>
        <taxon>Embryophyta</taxon>
        <taxon>Tracheophyta</taxon>
        <taxon>Spermatophyta</taxon>
        <taxon>Magnoliopsida</taxon>
        <taxon>eudicotyledons</taxon>
        <taxon>Gunneridae</taxon>
        <taxon>Pentapetalae</taxon>
        <taxon>rosids</taxon>
        <taxon>malvids</taxon>
        <taxon>Sapindales</taxon>
        <taxon>Anacardiaceae</taxon>
        <taxon>Pistacia</taxon>
    </lineage>
</organism>
<evidence type="ECO:0000313" key="1">
    <source>
        <dbReference type="EMBL" id="KAJ0042471.1"/>
    </source>
</evidence>
<sequence>MLMKAPASVSVFVCLYVICILLELLVLHVAQTRAQATTAPNEVYIFLNYRQVYSLQVDGVIPDELWSLNFLTNLYGFQYSIVYYFRA</sequence>
<evidence type="ECO:0000313" key="2">
    <source>
        <dbReference type="Proteomes" id="UP001163603"/>
    </source>
</evidence>